<evidence type="ECO:0000313" key="3">
    <source>
        <dbReference type="EMBL" id="NLV09465.1"/>
    </source>
</evidence>
<evidence type="ECO:0000259" key="2">
    <source>
        <dbReference type="Pfam" id="PF26478"/>
    </source>
</evidence>
<protein>
    <recommendedName>
        <fullName evidence="2">DUF8151 domain-containing protein</fullName>
    </recommendedName>
</protein>
<feature type="transmembrane region" description="Helical" evidence="1">
    <location>
        <begin position="12"/>
        <end position="32"/>
    </location>
</feature>
<feature type="transmembrane region" description="Helical" evidence="1">
    <location>
        <begin position="47"/>
        <end position="66"/>
    </location>
</feature>
<proteinExistence type="predicted"/>
<name>A0A847U806_9EURY</name>
<organism evidence="3 4">
    <name type="scientific">Halomicrobium mukohataei</name>
    <dbReference type="NCBI Taxonomy" id="57705"/>
    <lineage>
        <taxon>Archaea</taxon>
        <taxon>Methanobacteriati</taxon>
        <taxon>Methanobacteriota</taxon>
        <taxon>Stenosarchaea group</taxon>
        <taxon>Halobacteria</taxon>
        <taxon>Halobacteriales</taxon>
        <taxon>Haloarculaceae</taxon>
        <taxon>Halomicrobium</taxon>
    </lineage>
</organism>
<keyword evidence="1" id="KW-0472">Membrane</keyword>
<gene>
    <name evidence="3" type="ORF">GOC74_05935</name>
</gene>
<dbReference type="Pfam" id="PF26478">
    <property type="entry name" value="DUF8151"/>
    <property type="match status" value="1"/>
</dbReference>
<reference evidence="3" key="1">
    <citation type="submission" date="2019-12" db="EMBL/GenBank/DDBJ databases">
        <title>Whole-genome sequence of Halomicrobium mukohataei pws1.</title>
        <authorList>
            <person name="Verma D.K."/>
            <person name="Gopal K."/>
            <person name="Prasad E.S."/>
        </authorList>
    </citation>
    <scope>NUCLEOTIDE SEQUENCE</scope>
    <source>
        <strain evidence="3">Pws1</strain>
    </source>
</reference>
<comment type="caution">
    <text evidence="3">The sequence shown here is derived from an EMBL/GenBank/DDBJ whole genome shotgun (WGS) entry which is preliminary data.</text>
</comment>
<dbReference type="RefSeq" id="WP_170093326.1">
    <property type="nucleotide sequence ID" value="NZ_WOYG01000001.1"/>
</dbReference>
<keyword evidence="1" id="KW-1133">Transmembrane helix</keyword>
<evidence type="ECO:0000313" key="4">
    <source>
        <dbReference type="Proteomes" id="UP000608662"/>
    </source>
</evidence>
<dbReference type="OrthoDB" id="205411at2157"/>
<dbReference type="Proteomes" id="UP000608662">
    <property type="component" value="Unassembled WGS sequence"/>
</dbReference>
<feature type="domain" description="DUF8151" evidence="2">
    <location>
        <begin position="1"/>
        <end position="78"/>
    </location>
</feature>
<accession>A0A847U806</accession>
<keyword evidence="1" id="KW-0812">Transmembrane</keyword>
<dbReference type="EMBL" id="WOYG01000001">
    <property type="protein sequence ID" value="NLV09465.1"/>
    <property type="molecule type" value="Genomic_DNA"/>
</dbReference>
<evidence type="ECO:0000256" key="1">
    <source>
        <dbReference type="SAM" id="Phobius"/>
    </source>
</evidence>
<dbReference type="GeneID" id="94362738"/>
<dbReference type="AlphaFoldDB" id="A0A847U806"/>
<dbReference type="InterPro" id="IPR058464">
    <property type="entry name" value="DUF8151"/>
</dbReference>
<sequence>MDSELFDLLPELVELLVAGLSTAVLSVAGTYVERFAFATIQTGDTTAGAWAAFMGVAMLFLAYVVVTDRLVPTLFEVTGRVTGSPE</sequence>